<evidence type="ECO:0000313" key="2">
    <source>
        <dbReference type="WBParaSite" id="Pan_g16664.t1"/>
    </source>
</evidence>
<proteinExistence type="predicted"/>
<name>A0A7E4V507_PANRE</name>
<dbReference type="WBParaSite" id="Pan_g16664.t1">
    <property type="protein sequence ID" value="Pan_g16664.t1"/>
    <property type="gene ID" value="Pan_g16664"/>
</dbReference>
<evidence type="ECO:0000313" key="1">
    <source>
        <dbReference type="Proteomes" id="UP000492821"/>
    </source>
</evidence>
<protein>
    <submittedName>
        <fullName evidence="2">Uncharacterized protein</fullName>
    </submittedName>
</protein>
<organism evidence="1 2">
    <name type="scientific">Panagrellus redivivus</name>
    <name type="common">Microworm</name>
    <dbReference type="NCBI Taxonomy" id="6233"/>
    <lineage>
        <taxon>Eukaryota</taxon>
        <taxon>Metazoa</taxon>
        <taxon>Ecdysozoa</taxon>
        <taxon>Nematoda</taxon>
        <taxon>Chromadorea</taxon>
        <taxon>Rhabditida</taxon>
        <taxon>Tylenchina</taxon>
        <taxon>Panagrolaimomorpha</taxon>
        <taxon>Panagrolaimoidea</taxon>
        <taxon>Panagrolaimidae</taxon>
        <taxon>Panagrellus</taxon>
    </lineage>
</organism>
<keyword evidence="1" id="KW-1185">Reference proteome</keyword>
<dbReference type="AlphaFoldDB" id="A0A7E4V507"/>
<reference evidence="1" key="1">
    <citation type="journal article" date="2013" name="Genetics">
        <title>The draft genome and transcriptome of Panagrellus redivivus are shaped by the harsh demands of a free-living lifestyle.</title>
        <authorList>
            <person name="Srinivasan J."/>
            <person name="Dillman A.R."/>
            <person name="Macchietto M.G."/>
            <person name="Heikkinen L."/>
            <person name="Lakso M."/>
            <person name="Fracchia K.M."/>
            <person name="Antoshechkin I."/>
            <person name="Mortazavi A."/>
            <person name="Wong G."/>
            <person name="Sternberg P.W."/>
        </authorList>
    </citation>
    <scope>NUCLEOTIDE SEQUENCE [LARGE SCALE GENOMIC DNA]</scope>
    <source>
        <strain evidence="1">MT8872</strain>
    </source>
</reference>
<accession>A0A7E4V507</accession>
<dbReference type="Proteomes" id="UP000492821">
    <property type="component" value="Unassembled WGS sequence"/>
</dbReference>
<sequence>MTSLRNASGFLLHLRRGGRSTLFPFHISRFLTVNEKNLIEKHQNREKCSCLLAVDKEDRHLDAVESVGSSPFFLQNAVAYTARVTTRM</sequence>
<reference evidence="2" key="2">
    <citation type="submission" date="2020-10" db="UniProtKB">
        <authorList>
            <consortium name="WormBaseParasite"/>
        </authorList>
    </citation>
    <scope>IDENTIFICATION</scope>
</reference>